<feature type="disulfide bond" evidence="13">
    <location>
        <begin position="2411"/>
        <end position="2475"/>
    </location>
</feature>
<evidence type="ECO:0000256" key="2">
    <source>
        <dbReference type="ARBA" id="ARBA00022692"/>
    </source>
</evidence>
<feature type="disulfide bond" evidence="13">
    <location>
        <begin position="1269"/>
        <end position="1279"/>
    </location>
</feature>
<evidence type="ECO:0000256" key="1">
    <source>
        <dbReference type="ARBA" id="ARBA00004167"/>
    </source>
</evidence>
<dbReference type="GO" id="GO:0016020">
    <property type="term" value="C:membrane"/>
    <property type="evidence" value="ECO:0007669"/>
    <property type="project" value="UniProtKB-SubCell"/>
</dbReference>
<feature type="disulfide bond" evidence="13">
    <location>
        <begin position="1970"/>
        <end position="2034"/>
    </location>
</feature>
<feature type="disulfide bond" evidence="13">
    <location>
        <begin position="337"/>
        <end position="401"/>
    </location>
</feature>
<feature type="disulfide bond" evidence="13">
    <location>
        <begin position="1335"/>
        <end position="1399"/>
    </location>
</feature>
<feature type="disulfide bond" evidence="13">
    <location>
        <begin position="665"/>
        <end position="726"/>
    </location>
</feature>
<reference evidence="16 17" key="1">
    <citation type="journal article" date="2023" name="J. Hered.">
        <title>Chromosome-level genome of the wood stork (Mycteria americana) provides insight into avian chromosome evolution.</title>
        <authorList>
            <person name="Flamio R. Jr."/>
            <person name="Ramstad K.M."/>
        </authorList>
    </citation>
    <scope>NUCLEOTIDE SEQUENCE [LARGE SCALE GENOMIC DNA]</scope>
    <source>
        <strain evidence="16">JAX WOST 10</strain>
    </source>
</reference>
<feature type="disulfide bond" evidence="13">
    <location>
        <begin position="1983"/>
        <end position="2044"/>
    </location>
</feature>
<feature type="domain" description="SRCR" evidence="15">
    <location>
        <begin position="207"/>
        <end position="307"/>
    </location>
</feature>
<feature type="disulfide bond" evidence="13">
    <location>
        <begin position="1159"/>
        <end position="1169"/>
    </location>
</feature>
<feature type="disulfide bond" evidence="13">
    <location>
        <begin position="1455"/>
        <end position="1516"/>
    </location>
</feature>
<feature type="disulfide bond" evidence="13">
    <location>
        <begin position="2080"/>
        <end position="2144"/>
    </location>
</feature>
<feature type="domain" description="SRCR" evidence="15">
    <location>
        <begin position="1531"/>
        <end position="1630"/>
    </location>
</feature>
<evidence type="ECO:0000313" key="17">
    <source>
        <dbReference type="Proteomes" id="UP001333110"/>
    </source>
</evidence>
<evidence type="ECO:0000256" key="9">
    <source>
        <dbReference type="ARBA" id="ARBA00023180"/>
    </source>
</evidence>
<feature type="disulfide bond" evidence="13">
    <location>
        <begin position="381"/>
        <end position="391"/>
    </location>
</feature>
<feature type="disulfide bond" evidence="13">
    <location>
        <begin position="1599"/>
        <end position="1609"/>
    </location>
</feature>
<dbReference type="Gene3D" id="3.10.250.10">
    <property type="entry name" value="SRCR-like domain"/>
    <property type="match status" value="26"/>
</dbReference>
<organism evidence="16 17">
    <name type="scientific">Mycteria americana</name>
    <name type="common">Wood stork</name>
    <dbReference type="NCBI Taxonomy" id="33587"/>
    <lineage>
        <taxon>Eukaryota</taxon>
        <taxon>Metazoa</taxon>
        <taxon>Chordata</taxon>
        <taxon>Craniata</taxon>
        <taxon>Vertebrata</taxon>
        <taxon>Euteleostomi</taxon>
        <taxon>Archelosauria</taxon>
        <taxon>Archosauria</taxon>
        <taxon>Dinosauria</taxon>
        <taxon>Saurischia</taxon>
        <taxon>Theropoda</taxon>
        <taxon>Coelurosauria</taxon>
        <taxon>Aves</taxon>
        <taxon>Neognathae</taxon>
        <taxon>Neoaves</taxon>
        <taxon>Aequornithes</taxon>
        <taxon>Ciconiiformes</taxon>
        <taxon>Ciconiidae</taxon>
        <taxon>Mycteria</taxon>
    </lineage>
</organism>
<feature type="domain" description="SRCR" evidence="15">
    <location>
        <begin position="417"/>
        <end position="517"/>
    </location>
</feature>
<evidence type="ECO:0000256" key="5">
    <source>
        <dbReference type="ARBA" id="ARBA00022989"/>
    </source>
</evidence>
<feature type="domain" description="SRCR" evidence="15">
    <location>
        <begin position="2608"/>
        <end position="2708"/>
    </location>
</feature>
<feature type="disulfide bond" evidence="13">
    <location>
        <begin position="560"/>
        <end position="621"/>
    </location>
</feature>
<feature type="domain" description="SRCR" evidence="15">
    <location>
        <begin position="2718"/>
        <end position="2818"/>
    </location>
</feature>
<feature type="disulfide bond" evidence="13">
    <location>
        <begin position="652"/>
        <end position="716"/>
    </location>
</feature>
<feature type="disulfide bond" evidence="13">
    <location>
        <begin position="1709"/>
        <end position="1719"/>
    </location>
</feature>
<feature type="domain" description="SRCR" evidence="15">
    <location>
        <begin position="1417"/>
        <end position="1517"/>
    </location>
</feature>
<feature type="disulfide bond" evidence="13">
    <location>
        <begin position="455"/>
        <end position="516"/>
    </location>
</feature>
<keyword evidence="17" id="KW-1185">Reference proteome</keyword>
<evidence type="ECO:0000256" key="4">
    <source>
        <dbReference type="ARBA" id="ARBA00022737"/>
    </source>
</evidence>
<feature type="disulfide bond" evidence="13">
    <location>
        <begin position="2203"/>
        <end position="2264"/>
    </location>
</feature>
<comment type="subcellular location">
    <subcellularLocation>
        <location evidence="1">Membrane</location>
        <topology evidence="1">Single-pass membrane protein</topology>
    </subcellularLocation>
</comment>
<keyword evidence="4" id="KW-0677">Repeat</keyword>
<feature type="disulfide bond" evidence="13">
    <location>
        <begin position="486"/>
        <end position="496"/>
    </location>
</feature>
<name>A0AAN7MB15_MYCAM</name>
<feature type="domain" description="SRCR" evidence="15">
    <location>
        <begin position="2825"/>
        <end position="2925"/>
    </location>
</feature>
<feature type="disulfide bond" evidence="13">
    <location>
        <begin position="875"/>
        <end position="936"/>
    </location>
</feature>
<feature type="domain" description="SRCR" evidence="15">
    <location>
        <begin position="2498"/>
        <end position="2598"/>
    </location>
</feature>
<evidence type="ECO:0000256" key="7">
    <source>
        <dbReference type="ARBA" id="ARBA00023157"/>
    </source>
</evidence>
<feature type="disulfide bond" evidence="13">
    <location>
        <begin position="1678"/>
        <end position="1739"/>
    </location>
</feature>
<dbReference type="SMART" id="SM00202">
    <property type="entry name" value="SR"/>
    <property type="match status" value="26"/>
</dbReference>
<feature type="disulfide bond" evidence="13">
    <location>
        <begin position="1486"/>
        <end position="1496"/>
    </location>
</feature>
<feature type="disulfide bond" evidence="13">
    <location>
        <begin position="2345"/>
        <end position="2355"/>
    </location>
</feature>
<feature type="disulfide bond" evidence="13">
    <location>
        <begin position="2633"/>
        <end position="2697"/>
    </location>
</feature>
<feature type="domain" description="SRCR" evidence="15">
    <location>
        <begin position="627"/>
        <end position="727"/>
    </location>
</feature>
<accession>A0AAN7MB15</accession>
<evidence type="ECO:0000256" key="6">
    <source>
        <dbReference type="ARBA" id="ARBA00023136"/>
    </source>
</evidence>
<feature type="disulfide bond" evidence="13">
    <location>
        <begin position="862"/>
        <end position="926"/>
    </location>
</feature>
<feature type="disulfide bond" evidence="13">
    <location>
        <begin position="1012"/>
        <end position="1073"/>
    </location>
</feature>
<feature type="disulfide bond" evidence="13">
    <location>
        <begin position="2314"/>
        <end position="2375"/>
    </location>
</feature>
<dbReference type="EMBL" id="JAUNZN010000036">
    <property type="protein sequence ID" value="KAK4806698.1"/>
    <property type="molecule type" value="Genomic_DNA"/>
</dbReference>
<evidence type="ECO:0000313" key="16">
    <source>
        <dbReference type="EMBL" id="KAK4806698.1"/>
    </source>
</evidence>
<feature type="domain" description="SRCR" evidence="15">
    <location>
        <begin position="2055"/>
        <end position="2155"/>
    </location>
</feature>
<feature type="domain" description="SRCR" evidence="15">
    <location>
        <begin position="312"/>
        <end position="412"/>
    </location>
</feature>
<dbReference type="InterPro" id="IPR001190">
    <property type="entry name" value="SRCR"/>
</dbReference>
<dbReference type="Pfam" id="PF00530">
    <property type="entry name" value="SRCR"/>
    <property type="match status" value="26"/>
</dbReference>
<feature type="domain" description="SRCR" evidence="15">
    <location>
        <begin position="2276"/>
        <end position="2376"/>
    </location>
</feature>
<feature type="transmembrane region" description="Helical" evidence="14">
    <location>
        <begin position="2936"/>
        <end position="2956"/>
    </location>
</feature>
<feature type="disulfide bond" evidence="13">
    <location>
        <begin position="2523"/>
        <end position="2587"/>
    </location>
</feature>
<comment type="subunit">
    <text evidence="11">Interacts with LGALS1 and laminin.</text>
</comment>
<protein>
    <recommendedName>
        <fullName evidence="12">Soluble scavenger receptor cysteine-rich domain-containing protein SSC5D</fullName>
    </recommendedName>
</protein>
<dbReference type="InterPro" id="IPR036772">
    <property type="entry name" value="SRCR-like_dom_sf"/>
</dbReference>
<keyword evidence="2 14" id="KW-0812">Transmembrane</keyword>
<feature type="disulfide bond" evidence="13">
    <location>
        <begin position="2124"/>
        <end position="2134"/>
    </location>
</feature>
<feature type="domain" description="SRCR" evidence="15">
    <location>
        <begin position="974"/>
        <end position="1074"/>
    </location>
</feature>
<feature type="disulfide bond" evidence="13">
    <location>
        <begin position="1568"/>
        <end position="1629"/>
    </location>
</feature>
<feature type="disulfide bond" evidence="13">
    <location>
        <begin position="1442"/>
        <end position="1506"/>
    </location>
</feature>
<feature type="domain" description="SRCR" evidence="15">
    <location>
        <begin position="1945"/>
        <end position="2045"/>
    </location>
</feature>
<feature type="disulfide bond" evidence="13">
    <location>
        <begin position="2646"/>
        <end position="2707"/>
    </location>
</feature>
<feature type="disulfide bond" evidence="13">
    <location>
        <begin position="1665"/>
        <end position="1729"/>
    </location>
</feature>
<feature type="disulfide bond" evidence="13">
    <location>
        <begin position="350"/>
        <end position="411"/>
    </location>
</feature>
<proteinExistence type="predicted"/>
<feature type="disulfide bond" evidence="13">
    <location>
        <begin position="166"/>
        <end position="176"/>
    </location>
</feature>
<feature type="disulfide bond" evidence="13">
    <location>
        <begin position="1238"/>
        <end position="1299"/>
    </location>
</feature>
<feature type="disulfide bond" evidence="13">
    <location>
        <begin position="1379"/>
        <end position="1389"/>
    </location>
</feature>
<feature type="disulfide bond" evidence="13">
    <location>
        <begin position="2677"/>
        <end position="2687"/>
    </location>
</feature>
<feature type="domain" description="SRCR" evidence="15">
    <location>
        <begin position="1640"/>
        <end position="1740"/>
    </location>
</feature>
<feature type="disulfide bond" evidence="13">
    <location>
        <begin position="1043"/>
        <end position="1053"/>
    </location>
</feature>
<feature type="disulfide bond" evidence="13">
    <location>
        <begin position="1115"/>
        <end position="1179"/>
    </location>
</feature>
<feature type="disulfide bond" evidence="13">
    <location>
        <begin position="547"/>
        <end position="611"/>
    </location>
</feature>
<dbReference type="FunFam" id="3.10.250.10:FF:000001">
    <property type="entry name" value="Lysyl oxidase 4 isoform X1"/>
    <property type="match status" value="2"/>
</dbReference>
<feature type="domain" description="SRCR" evidence="15">
    <location>
        <begin position="732"/>
        <end position="832"/>
    </location>
</feature>
<feature type="disulfide bond" evidence="13">
    <location>
        <begin position="135"/>
        <end position="196"/>
    </location>
</feature>
<evidence type="ECO:0000256" key="14">
    <source>
        <dbReference type="SAM" id="Phobius"/>
    </source>
</evidence>
<dbReference type="FunFam" id="3.10.250.10:FF:000002">
    <property type="entry name" value="Scavenger receptor cysteine-rich type 1 protein M130"/>
    <property type="match status" value="4"/>
</dbReference>
<dbReference type="PANTHER" id="PTHR19331:SF487">
    <property type="entry name" value="SOLUBLE SCAVENGER RECEPTOR CYSTEINE-RICH DOMAIN-CONTAINING PROTEIN SSC5D"/>
    <property type="match status" value="1"/>
</dbReference>
<feature type="disulfide bond" evidence="13">
    <location>
        <begin position="2301"/>
        <end position="2365"/>
    </location>
</feature>
<feature type="disulfide bond" evidence="13">
    <location>
        <begin position="770"/>
        <end position="831"/>
    </location>
</feature>
<dbReference type="Proteomes" id="UP001333110">
    <property type="component" value="Unassembled WGS sequence"/>
</dbReference>
<feature type="disulfide bond" evidence="13">
    <location>
        <begin position="2093"/>
        <end position="2154"/>
    </location>
</feature>
<keyword evidence="7 13" id="KW-1015">Disulfide bond</keyword>
<feature type="disulfide bond" evidence="13">
    <location>
        <begin position="2894"/>
        <end position="2904"/>
    </location>
</feature>
<feature type="domain" description="SRCR" evidence="15">
    <location>
        <begin position="97"/>
        <end position="197"/>
    </location>
</feature>
<feature type="disulfide bond" evidence="13">
    <location>
        <begin position="232"/>
        <end position="296"/>
    </location>
</feature>
<feature type="domain" description="SRCR" evidence="15">
    <location>
        <begin position="2386"/>
        <end position="2486"/>
    </location>
</feature>
<keyword evidence="9" id="KW-0325">Glycoprotein</keyword>
<feature type="domain" description="SRCR" evidence="15">
    <location>
        <begin position="837"/>
        <end position="937"/>
    </location>
</feature>
<feature type="disulfide bond" evidence="13">
    <location>
        <begin position="2567"/>
        <end position="2577"/>
    </location>
</feature>
<feature type="domain" description="SRCR" evidence="15">
    <location>
        <begin position="1310"/>
        <end position="1410"/>
    </location>
</feature>
<evidence type="ECO:0000256" key="8">
    <source>
        <dbReference type="ARBA" id="ARBA00023170"/>
    </source>
</evidence>
<feature type="disulfide bond" evidence="13">
    <location>
        <begin position="2756"/>
        <end position="2817"/>
    </location>
</feature>
<feature type="disulfide bond" evidence="13">
    <location>
        <begin position="1555"/>
        <end position="1619"/>
    </location>
</feature>
<evidence type="ECO:0000256" key="3">
    <source>
        <dbReference type="ARBA" id="ARBA00022729"/>
    </source>
</evidence>
<feature type="disulfide bond" evidence="13">
    <location>
        <begin position="696"/>
        <end position="706"/>
    </location>
</feature>
<feature type="disulfide bond" evidence="13">
    <location>
        <begin position="2455"/>
        <end position="2465"/>
    </location>
</feature>
<feature type="domain" description="SRCR" evidence="15">
    <location>
        <begin position="1808"/>
        <end position="1908"/>
    </location>
</feature>
<feature type="disulfide bond" evidence="13">
    <location>
        <begin position="591"/>
        <end position="601"/>
    </location>
</feature>
<feature type="disulfide bond" evidence="13">
    <location>
        <begin position="1877"/>
        <end position="1887"/>
    </location>
</feature>
<dbReference type="FunFam" id="3.10.250.10:FF:000006">
    <property type="entry name" value="neurotrypsin isoform X2"/>
    <property type="match status" value="5"/>
</dbReference>
<dbReference type="PROSITE" id="PS50287">
    <property type="entry name" value="SRCR_2"/>
    <property type="match status" value="26"/>
</dbReference>
<keyword evidence="8" id="KW-0675">Receptor</keyword>
<comment type="function">
    <text evidence="10">Binds to extracellular matrix proteins. Binds to pathogen-associated molecular patterns (PAMPs) present on the cell walls of Gram-positive and Gram-negative bacteria and fungi, behaving as a pattern recognition receptor (PRR). Induces bacterial and fungal aggregation and subsequent inhibition of PAMP-induced cytokine release. Does not possess intrinsic bactericidal activity. May play a role in the innate defense and homeostasis of certain epithelial surfaces.</text>
</comment>
<dbReference type="FunFam" id="3.10.250.10:FF:000016">
    <property type="entry name" value="Scavenger receptor cysteine-rich protein type 12"/>
    <property type="match status" value="2"/>
</dbReference>
<feature type="disulfide bond" evidence="13">
    <location>
        <begin position="1225"/>
        <end position="1289"/>
    </location>
</feature>
<dbReference type="PRINTS" id="PR00258">
    <property type="entry name" value="SPERACTRCPTR"/>
</dbReference>
<keyword evidence="5 14" id="KW-1133">Transmembrane helix</keyword>
<feature type="disulfide bond" evidence="13">
    <location>
        <begin position="757"/>
        <end position="821"/>
    </location>
</feature>
<feature type="disulfide bond" evidence="13">
    <location>
        <begin position="2743"/>
        <end position="2807"/>
    </location>
</feature>
<evidence type="ECO:0000259" key="15">
    <source>
        <dbReference type="PROSITE" id="PS50287"/>
    </source>
</evidence>
<feature type="disulfide bond" evidence="13">
    <location>
        <begin position="1846"/>
        <end position="1907"/>
    </location>
</feature>
<dbReference type="SUPFAM" id="SSF56487">
    <property type="entry name" value="SRCR-like"/>
    <property type="match status" value="26"/>
</dbReference>
<feature type="disulfide bond" evidence="13">
    <location>
        <begin position="2190"/>
        <end position="2254"/>
    </location>
</feature>
<feature type="domain" description="SRCR" evidence="15">
    <location>
        <begin position="1750"/>
        <end position="1799"/>
    </location>
</feature>
<dbReference type="PROSITE" id="PS00420">
    <property type="entry name" value="SRCR_1"/>
    <property type="match status" value="23"/>
</dbReference>
<keyword evidence="6 14" id="KW-0472">Membrane</keyword>
<feature type="disulfide bond" evidence="13">
    <location>
        <begin position="2863"/>
        <end position="2924"/>
    </location>
</feature>
<dbReference type="FunFam" id="3.10.250.10:FF:000004">
    <property type="entry name" value="Scavenger receptor cysteine-rich type 1 protein M130"/>
    <property type="match status" value="1"/>
</dbReference>
<feature type="disulfide bond" evidence="13">
    <location>
        <begin position="2787"/>
        <end position="2797"/>
    </location>
</feature>
<dbReference type="GO" id="GO:0005737">
    <property type="term" value="C:cytoplasm"/>
    <property type="evidence" value="ECO:0007669"/>
    <property type="project" value="UniProtKB-ARBA"/>
</dbReference>
<evidence type="ECO:0000256" key="11">
    <source>
        <dbReference type="ARBA" id="ARBA00064153"/>
    </source>
</evidence>
<feature type="disulfide bond" evidence="13">
    <location>
        <begin position="2536"/>
        <end position="2597"/>
    </location>
</feature>
<feature type="disulfide bond" evidence="13">
    <location>
        <begin position="801"/>
        <end position="811"/>
    </location>
</feature>
<feature type="disulfide bond" evidence="13">
    <location>
        <begin position="1348"/>
        <end position="1409"/>
    </location>
</feature>
<comment type="caution">
    <text evidence="16">The sequence shown here is derived from an EMBL/GenBank/DDBJ whole genome shotgun (WGS) entry which is preliminary data.</text>
</comment>
<feature type="disulfide bond" evidence="13">
    <location>
        <begin position="906"/>
        <end position="916"/>
    </location>
</feature>
<evidence type="ECO:0000256" key="12">
    <source>
        <dbReference type="ARBA" id="ARBA00069168"/>
    </source>
</evidence>
<feature type="domain" description="SRCR" evidence="15">
    <location>
        <begin position="522"/>
        <end position="622"/>
    </location>
</feature>
<evidence type="ECO:0000256" key="10">
    <source>
        <dbReference type="ARBA" id="ARBA00058074"/>
    </source>
</evidence>
<feature type="domain" description="SRCR" evidence="15">
    <location>
        <begin position="1200"/>
        <end position="1300"/>
    </location>
</feature>
<feature type="domain" description="SRCR" evidence="15">
    <location>
        <begin position="2165"/>
        <end position="2265"/>
    </location>
</feature>
<evidence type="ECO:0000256" key="13">
    <source>
        <dbReference type="PROSITE-ProRule" id="PRU00196"/>
    </source>
</evidence>
<feature type="disulfide bond" evidence="13">
    <location>
        <begin position="245"/>
        <end position="306"/>
    </location>
</feature>
<feature type="disulfide bond" evidence="13">
    <location>
        <begin position="2424"/>
        <end position="2485"/>
    </location>
</feature>
<keyword evidence="3" id="KW-0732">Signal</keyword>
<feature type="domain" description="SRCR" evidence="15">
    <location>
        <begin position="1090"/>
        <end position="1190"/>
    </location>
</feature>
<comment type="caution">
    <text evidence="13">Lacks conserved residue(s) required for the propagation of feature annotation.</text>
</comment>
<dbReference type="FunFam" id="3.10.250.10:FF:000007">
    <property type="entry name" value="Soluble scavenger receptor cysteine-rich domain-containing protein SSC5D"/>
    <property type="match status" value="12"/>
</dbReference>
<gene>
    <name evidence="16" type="ORF">QYF61_027699</name>
</gene>
<dbReference type="PANTHER" id="PTHR19331">
    <property type="entry name" value="SCAVENGER RECEPTOR DOMAIN-CONTAINING"/>
    <property type="match status" value="1"/>
</dbReference>
<feature type="disulfide bond" evidence="13">
    <location>
        <begin position="1128"/>
        <end position="1189"/>
    </location>
</feature>
<feature type="disulfide bond" evidence="13">
    <location>
        <begin position="2850"/>
        <end position="2914"/>
    </location>
</feature>
<feature type="disulfide bond" evidence="13">
    <location>
        <begin position="276"/>
        <end position="286"/>
    </location>
</feature>
<feature type="disulfide bond" evidence="13">
    <location>
        <begin position="2014"/>
        <end position="2024"/>
    </location>
</feature>
<sequence length="3062" mass="324479">MSGASLPTFACGDEEKDLLQTASAAGDGGPDLSLCQAYLCQAYLFLHLCQAGSSFSKSPLLSAGHPMGDRLSTHAGLGAAEILLILAGLCASGPANIRLVNGPDSCTGRLEVFYNGTWGTVCDDHWDLNGARVVCRQLGCGTALSAIGGARYGRGADPIWLDNVRCTGTEAALSECRARPWGAHNCGHGEDASVVCSGAPVPGSTHTRLVNGSSFCSGRIEVLHDGEWGTVCDDNWSLMDSEVVCREVGCGQALSALFGAAFGQGSGPIWLDEVTCAGMEAALSLCQARSWGSHNCNHGEDAGVECTEPTQVRLVNGSSRCSGRVEVHHNQQWGTVCDDSWDLSDAEVVCRQLGCGLAVSAPGRAPFGQGHGPIWLDEVNCTGMEGAITECSFKPWGAHNCNHGEDAGVMCSDPTELRLVNGPNRCAGRLEVLHNQQWGSVCDNGWDMEDAKVVCRQLGCGAPISAPGWARFGRGYDPIWLETVSCQGTETALTECRAQEWGIHSCHHGEDTSVVCSDPMALRLVDGPHRCAGRVEVLHQQQWGTVCDDGWDLHDAEVVCWQLGCGVAVAAPGSAHFGRGRNPIWLDEVNCTGTESALSECGAKPKGVHKCHHGEDAGVVCSDPTEVRLVNGSNHCSGRVEVLHNQRWGSVCDDSWDLDDAEVVCRQLGCGTAIAAPPRAQFGMGHEPIWLDDVNCTGTEAALSECRARPWGESNCNHQEDASVVCLGPAQLRLVNGSSRCSGRIEVLHNQQWGTVCDNGWDLSDAEVVCRQMGCGAAVSAPGLAQFGPGSNHIWLGDVECTGAEATLSECRSRMGEPINCHHGEDAGVVCSDPVALRLVNGSSLCAGRVEVLYEHQWGTVCDDSWDEEDATVVCRQLGCGTAVSAPGASRFGQGHNAIWLDDVNCTGREDTLSECLARPWGTHNCDHGEDAGVVCSGRCLLSLRSNLAGFARAGLLIYLACLCDAVASQRAPLRLSDGPHRCAGRVEVFYENRWGTVCDDHWDLDDAGVVCRQLGCGMALSAPGARHFRAGSGPIWLDDVNCTGTEVALSYCRTKGWGKNNCHHGEDASVVCSESSSHPTAIHAGPAELRLVNGPNRCSGRVEVMHDHQWGTVCDDDWSFHDASVVCRQLGCGTAVSAYGAAHFGQGLGPIWLDNVQCSGTEAALSECLARPWGVNNCNHGEDASVVCTGTATNTPARLRLESGPSRCAGRVEVLHHHQWGTVCDNGWSLAEAAVVCRQLGCGTAVSAPGSAHFGQGSGRIWLDNVNCTGGEADLSECQARPWGSNSCDHREDAGVVCSDMDTSGQHPLRLANGSNSCLGRVEVFHDHKWGTVCDDTWDLHDATVVCRQLGCGMALSAPGSAHFGPGSDPIWQDGVHCTGTESALTECELSNWGEHNCGHSEDAGVVCSGTNPLQVRVKDGPSPCAGQVEVLYNTTWHGVCGSSWSLLEAGVVCRQLGCGPAQSAPVGFQLRQGNSPALLEGLSCRGTESLLLECQQREMGPGPCRQGWAAGVVCAEQKGAAAESPGGLLRLVGPDRCAGRVEVLHNGTWGTVCHDRWGSPEGQVVCRQLGCGTLLSVAPGARYGEGMGQIWLDEVNCTGEERDLFECQARPWGEHNCHHVEDASVECSDSSITTLGTLQLLNGSNRCAGRVEVLHNHMWGTVCDDGWDLADAAVVCRQLGCGKALLATSGAHFGRGHDPIWLDEVNCTGTEDTLFDCQASVWGDNNCFHGEDAGVICSASEVSMATKFRLANGSTRCEGRVEVNHNGTWAALCDEGWGMAEAQVVCRQLDCGTALSAPGNMDGDQVRLVNYGSRCAGRVEVFHNKQWGTVCDDNWDLLDAEVVCRQLDCGRALSAPGAGQFGRGNGIIWMDETNCTGMERTLSSCRARPWGINNCYHGEDAGVVCSGDPCSFGIAPHKAVGGGVCHDGRSAPPDSIIPEPAHLQLANGSHRCAGRVEVLHQQEWGGVCNRSWDKQDAEVVCRQLGCGTALPALEGVDFGAGPPRIWLDNVNCQGTEPALTKCQASPWGESSCSHGKHASVVCSGSAVSSFAPVRLVDGPGRCAGRVEVFHNEKWGTVCDDSWDFTDAKVVCRQLDCGMVVSAPQRAYFGQGQGQIWLDDVHCMGTEAALSECRTKGWGVHGCEHGEDASVVCSGSGISDLGSLRLVNGSDPCSGKVEVFHDQRWGGICTDGWDLAEAHVVCRQLGCGAAHSAAGSASFGTGDGLIWVDAVECTGTEGALFECKVKFWGAESCKSRMHAGVSCSAAAGNSSSTDLRLVNGPHHCAGRVEVLNAGQWGTICDHSWDLADAAVVCRQLGCGRAMAAPSKARFGQGTGHIWLDDVACTGSEGTLAQCRARPWGQNNCHHGEDASVVCLDARATNTSTVWLVAGPHRCAGRVEVFHNQQWGTVCDDQWDLNDAVVVCRQLGCGRAMAAPGGAHFGQGSGRIWLDDVACTGSEGTLAQCRARPWGQNNCHHGEDASVVCLVLPDAATTNTTVRLVDGPHRCAGRVEVFHNQQWGTVCDDQWDLSDAAVVCRQLGCGAAVTASEVGSFGRGLGPIWLDRVACTGKETSLMECRARPWGIHSCTHEEDAGVVCSDLPRAEVAEVRLAEGPNRCSGRVEVRYAGQWGTVCDDGWDLNDAAVVCRQLGCGRATAAPSQAHFGRGKGSIWLDDMSCTGSEDNLAHCQARPWGQSNCHHGEDAGVVCSDANVTEEVQVRLADGPNRCAGRVEVLHNQQWGTICDDNWDLKDAKVVCRQLGCGTAVSAPGQAHFGQGLDPIWLDDVECTSMETTFSQCSLSSWGIHNCNHEEDAGVVCSGTSPLQLRVKDGPGPCAGQVEVLYNTTWHRVCSNTWSLLEAGVVCRQLGCGPAQSVPVGPQLRQGNSPALLEGLSCRGTESLLLECQQREMGLGPCRQGWAAGVVCTKPKGASPSCSVLIALLALLMLLSGVLLWLNLKRRCIAAVQAGGDSPIPMCPTPQLTVPAPATPKRRGTQRRVSAQLSQSPVTARCPLHLTAHRHPGDQSTSATPFQPGRAIYLPTKAEAPEDANTEMTELMKEDAAL</sequence>
<feature type="disulfide bond" evidence="13">
    <location>
        <begin position="1833"/>
        <end position="1897"/>
    </location>
</feature>
<feature type="disulfide bond" evidence="13">
    <location>
        <begin position="122"/>
        <end position="186"/>
    </location>
</feature>
<feature type="disulfide bond" evidence="13">
    <location>
        <begin position="999"/>
        <end position="1063"/>
    </location>
</feature>
<feature type="disulfide bond" evidence="13">
    <location>
        <begin position="442"/>
        <end position="506"/>
    </location>
</feature>
<feature type="disulfide bond" evidence="13">
    <location>
        <begin position="2234"/>
        <end position="2244"/>
    </location>
</feature>